<dbReference type="EMBL" id="VRMN01000001">
    <property type="protein sequence ID" value="KAA8500062.1"/>
    <property type="molecule type" value="Genomic_DNA"/>
</dbReference>
<comment type="caution">
    <text evidence="2">The sequence shown here is derived from an EMBL/GenBank/DDBJ whole genome shotgun (WGS) entry which is preliminary data.</text>
</comment>
<keyword evidence="3" id="KW-1185">Reference proteome</keyword>
<dbReference type="Pfam" id="PF04707">
    <property type="entry name" value="PRELI"/>
    <property type="match status" value="1"/>
</dbReference>
<name>A0A5J4ZAJ5_PORPP</name>
<protein>
    <submittedName>
        <fullName evidence="2">PRELI domain containing protein 3B</fullName>
    </submittedName>
</protein>
<feature type="domain" description="PRELI/MSF1" evidence="1">
    <location>
        <begin position="1"/>
        <end position="173"/>
    </location>
</feature>
<dbReference type="OrthoDB" id="407630at2759"/>
<organism evidence="2 3">
    <name type="scientific">Porphyridium purpureum</name>
    <name type="common">Red alga</name>
    <name type="synonym">Porphyridium cruentum</name>
    <dbReference type="NCBI Taxonomy" id="35688"/>
    <lineage>
        <taxon>Eukaryota</taxon>
        <taxon>Rhodophyta</taxon>
        <taxon>Bangiophyceae</taxon>
        <taxon>Porphyridiales</taxon>
        <taxon>Porphyridiaceae</taxon>
        <taxon>Porphyridium</taxon>
    </lineage>
</organism>
<dbReference type="PANTHER" id="PTHR11158">
    <property type="entry name" value="MSF1/PX19 RELATED"/>
    <property type="match status" value="1"/>
</dbReference>
<evidence type="ECO:0000259" key="1">
    <source>
        <dbReference type="PROSITE" id="PS50904"/>
    </source>
</evidence>
<dbReference type="PROSITE" id="PS50904">
    <property type="entry name" value="PRELI_MSF1"/>
    <property type="match status" value="1"/>
</dbReference>
<dbReference type="AlphaFoldDB" id="A0A5J4ZAJ5"/>
<gene>
    <name evidence="2" type="ORF">FVE85_7647</name>
</gene>
<proteinExistence type="predicted"/>
<dbReference type="GO" id="GO:0005758">
    <property type="term" value="C:mitochondrial intermembrane space"/>
    <property type="evidence" value="ECO:0007669"/>
    <property type="project" value="InterPro"/>
</dbReference>
<dbReference type="InterPro" id="IPR006797">
    <property type="entry name" value="PRELI/MSF1_dom"/>
</dbReference>
<dbReference type="Proteomes" id="UP000324585">
    <property type="component" value="Unassembled WGS sequence"/>
</dbReference>
<dbReference type="OMA" id="YCPWNEK"/>
<evidence type="ECO:0000313" key="2">
    <source>
        <dbReference type="EMBL" id="KAA8500062.1"/>
    </source>
</evidence>
<dbReference type="InterPro" id="IPR037365">
    <property type="entry name" value="Slowmo/Ups"/>
</dbReference>
<accession>A0A5J4ZAJ5</accession>
<reference evidence="3" key="1">
    <citation type="journal article" date="2019" name="Nat. Commun.">
        <title>Expansion of phycobilisome linker gene families in mesophilic red algae.</title>
        <authorList>
            <person name="Lee J."/>
            <person name="Kim D."/>
            <person name="Bhattacharya D."/>
            <person name="Yoon H.S."/>
        </authorList>
    </citation>
    <scope>NUCLEOTIDE SEQUENCE [LARGE SCALE GENOMIC DNA]</scope>
    <source>
        <strain evidence="3">CCMP 1328</strain>
    </source>
</reference>
<sequence length="215" mass="25015">MGLTEVQRYVYEHPWELVTAAHWMKYPNARCPQVLSADVLERRVEDGGRVLHTRRLFTGASAVPQKLHWLIPASPAYALEHSVVDTRERRMTLTLQSLSFANILQITETCVYEPHESRTDCTVFTQEWTCEWKVPSYLKKRLDSLSLQRFRASVENGRTAVAEICAELESRWDEAARGMRQLCIPDDATDVRGRFIRHRQYRPDELDAHSRAHNH</sequence>
<evidence type="ECO:0000313" key="3">
    <source>
        <dbReference type="Proteomes" id="UP000324585"/>
    </source>
</evidence>